<proteinExistence type="predicted"/>
<comment type="caution">
    <text evidence="1">The sequence shown here is derived from an EMBL/GenBank/DDBJ whole genome shotgun (WGS) entry which is preliminary data.</text>
</comment>
<name>A0ABQ2AMT7_9MICC</name>
<accession>A0ABQ2AMT7</accession>
<sequence length="90" mass="9375">MAEGDAGDARGLAGARLGLHLACVPEGEHQAVVHLDKKHLPGNLPMDGPAKAVNVEGAGFRNVADTKRDKVDSGLHASILSDDGDNSRKR</sequence>
<evidence type="ECO:0000313" key="2">
    <source>
        <dbReference type="Proteomes" id="UP000643279"/>
    </source>
</evidence>
<dbReference type="Proteomes" id="UP000643279">
    <property type="component" value="Unassembled WGS sequence"/>
</dbReference>
<dbReference type="EMBL" id="BMFW01000003">
    <property type="protein sequence ID" value="GGH92632.1"/>
    <property type="molecule type" value="Genomic_DNA"/>
</dbReference>
<reference evidence="2" key="1">
    <citation type="journal article" date="2019" name="Int. J. Syst. Evol. Microbiol.">
        <title>The Global Catalogue of Microorganisms (GCM) 10K type strain sequencing project: providing services to taxonomists for standard genome sequencing and annotation.</title>
        <authorList>
            <consortium name="The Broad Institute Genomics Platform"/>
            <consortium name="The Broad Institute Genome Sequencing Center for Infectious Disease"/>
            <person name="Wu L."/>
            <person name="Ma J."/>
        </authorList>
    </citation>
    <scope>NUCLEOTIDE SEQUENCE [LARGE SCALE GENOMIC DNA]</scope>
    <source>
        <strain evidence="2">CGMCC 1.12778</strain>
    </source>
</reference>
<evidence type="ECO:0000313" key="1">
    <source>
        <dbReference type="EMBL" id="GGH92632.1"/>
    </source>
</evidence>
<keyword evidence="2" id="KW-1185">Reference proteome</keyword>
<gene>
    <name evidence="1" type="ORF">GCM10007170_11640</name>
</gene>
<protein>
    <submittedName>
        <fullName evidence="1">Uncharacterized protein</fullName>
    </submittedName>
</protein>
<organism evidence="1 2">
    <name type="scientific">Arthrobacter liuii</name>
    <dbReference type="NCBI Taxonomy" id="1476996"/>
    <lineage>
        <taxon>Bacteria</taxon>
        <taxon>Bacillati</taxon>
        <taxon>Actinomycetota</taxon>
        <taxon>Actinomycetes</taxon>
        <taxon>Micrococcales</taxon>
        <taxon>Micrococcaceae</taxon>
        <taxon>Arthrobacter</taxon>
    </lineage>
</organism>